<dbReference type="SUPFAM" id="SSF46785">
    <property type="entry name" value="Winged helix' DNA-binding domain"/>
    <property type="match status" value="1"/>
</dbReference>
<dbReference type="AlphaFoldDB" id="A0A2N5CYP5"/>
<dbReference type="OrthoDB" id="9800350at2"/>
<keyword evidence="6" id="KW-1185">Reference proteome</keyword>
<reference evidence="5 6" key="1">
    <citation type="submission" date="2017-12" db="EMBL/GenBank/DDBJ databases">
        <title>The genome sequence of Caulobacter sp. 410.</title>
        <authorList>
            <person name="Gao J."/>
            <person name="Mao X."/>
            <person name="Sun J."/>
        </authorList>
    </citation>
    <scope>NUCLEOTIDE SEQUENCE [LARGE SCALE GENOMIC DNA]</scope>
    <source>
        <strain evidence="5 6">410</strain>
    </source>
</reference>
<evidence type="ECO:0000256" key="1">
    <source>
        <dbReference type="ARBA" id="ARBA00023015"/>
    </source>
</evidence>
<name>A0A2N5CYP5_9CAUL</name>
<dbReference type="InterPro" id="IPR036390">
    <property type="entry name" value="WH_DNA-bd_sf"/>
</dbReference>
<keyword evidence="2" id="KW-0238">DNA-binding</keyword>
<dbReference type="PANTHER" id="PTHR33204">
    <property type="entry name" value="TRANSCRIPTIONAL REGULATOR, MARR FAMILY"/>
    <property type="match status" value="1"/>
</dbReference>
<comment type="caution">
    <text evidence="5">The sequence shown here is derived from an EMBL/GenBank/DDBJ whole genome shotgun (WGS) entry which is preliminary data.</text>
</comment>
<feature type="domain" description="HTH hxlR-type" evidence="4">
    <location>
        <begin position="18"/>
        <end position="116"/>
    </location>
</feature>
<dbReference type="GO" id="GO:0003677">
    <property type="term" value="F:DNA binding"/>
    <property type="evidence" value="ECO:0007669"/>
    <property type="project" value="UniProtKB-KW"/>
</dbReference>
<evidence type="ECO:0000256" key="3">
    <source>
        <dbReference type="ARBA" id="ARBA00023163"/>
    </source>
</evidence>
<evidence type="ECO:0000259" key="4">
    <source>
        <dbReference type="PROSITE" id="PS51118"/>
    </source>
</evidence>
<sequence>MCEAMEGWRGQGFTSADCPVRDVVDHLGDKWSTLILSLLFIGPKRFGALRRAVPDISQRMLTQTLRDLQRDGLIEREVFPTKPPSVEYSLSPLGMSLQTPLNALIAWAVEHHGAIREARARYDGAEAA</sequence>
<dbReference type="Pfam" id="PF01638">
    <property type="entry name" value="HxlR"/>
    <property type="match status" value="1"/>
</dbReference>
<gene>
    <name evidence="5" type="ORF">SGCZBJ_24045</name>
</gene>
<evidence type="ECO:0000313" key="5">
    <source>
        <dbReference type="EMBL" id="PLR18939.1"/>
    </source>
</evidence>
<dbReference type="Gene3D" id="1.10.10.10">
    <property type="entry name" value="Winged helix-like DNA-binding domain superfamily/Winged helix DNA-binding domain"/>
    <property type="match status" value="1"/>
</dbReference>
<dbReference type="InterPro" id="IPR036388">
    <property type="entry name" value="WH-like_DNA-bd_sf"/>
</dbReference>
<dbReference type="Proteomes" id="UP000234479">
    <property type="component" value="Unassembled WGS sequence"/>
</dbReference>
<keyword evidence="1" id="KW-0805">Transcription regulation</keyword>
<dbReference type="PROSITE" id="PS51118">
    <property type="entry name" value="HTH_HXLR"/>
    <property type="match status" value="1"/>
</dbReference>
<keyword evidence="3" id="KW-0804">Transcription</keyword>
<protein>
    <submittedName>
        <fullName evidence="5">Transcriptional regulator</fullName>
    </submittedName>
</protein>
<proteinExistence type="predicted"/>
<accession>A0A2N5CYP5</accession>
<dbReference type="PANTHER" id="PTHR33204:SF39">
    <property type="entry name" value="TRANSCRIPTIONAL REGULATORY PROTEIN"/>
    <property type="match status" value="1"/>
</dbReference>
<evidence type="ECO:0000313" key="6">
    <source>
        <dbReference type="Proteomes" id="UP000234479"/>
    </source>
</evidence>
<dbReference type="EMBL" id="PJRS01000049">
    <property type="protein sequence ID" value="PLR18939.1"/>
    <property type="molecule type" value="Genomic_DNA"/>
</dbReference>
<organism evidence="5 6">
    <name type="scientific">Caulobacter zeae</name>
    <dbReference type="NCBI Taxonomy" id="2055137"/>
    <lineage>
        <taxon>Bacteria</taxon>
        <taxon>Pseudomonadati</taxon>
        <taxon>Pseudomonadota</taxon>
        <taxon>Alphaproteobacteria</taxon>
        <taxon>Caulobacterales</taxon>
        <taxon>Caulobacteraceae</taxon>
        <taxon>Caulobacter</taxon>
    </lineage>
</organism>
<evidence type="ECO:0000256" key="2">
    <source>
        <dbReference type="ARBA" id="ARBA00023125"/>
    </source>
</evidence>
<dbReference type="InterPro" id="IPR002577">
    <property type="entry name" value="HTH_HxlR"/>
</dbReference>